<name>A0ABW5DUT2_9PROT</name>
<evidence type="ECO:0000313" key="1">
    <source>
        <dbReference type="EMBL" id="MFD2264605.1"/>
    </source>
</evidence>
<organism evidence="1 2">
    <name type="scientific">Lacibacterium aquatile</name>
    <dbReference type="NCBI Taxonomy" id="1168082"/>
    <lineage>
        <taxon>Bacteria</taxon>
        <taxon>Pseudomonadati</taxon>
        <taxon>Pseudomonadota</taxon>
        <taxon>Alphaproteobacteria</taxon>
        <taxon>Rhodospirillales</taxon>
        <taxon>Rhodospirillaceae</taxon>
    </lineage>
</organism>
<comment type="caution">
    <text evidence="1">The sequence shown here is derived from an EMBL/GenBank/DDBJ whole genome shotgun (WGS) entry which is preliminary data.</text>
</comment>
<accession>A0ABW5DUT2</accession>
<evidence type="ECO:0000313" key="2">
    <source>
        <dbReference type="Proteomes" id="UP001597295"/>
    </source>
</evidence>
<dbReference type="RefSeq" id="WP_379877701.1">
    <property type="nucleotide sequence ID" value="NZ_JBHUIP010000013.1"/>
</dbReference>
<sequence>MSGDLLSSIATELAAPVPEAIRQSAAALAARGGTGVAGVLFYGSSLRTGDLEGVLDFYVIVDRLKDWNIGTVIDLACRLLPPFVEYAEIPAEGRILRAKVAVLTQGQFADLVRPNAINTTVWARFSQPTALIWARDEASRAELGATIAQAVASAAGWAYALGPVSGTAEDYWRSLFSHTYRAELRVERHDGRSADIVAHGGARYAQLLPLAWQANELAFEQTAAGGLIKTGVAPARFQGWGLRSFLGKPLNIARLIKAAFTFRGGAAYLAWKIERHSGVALNLTPWQQRHPILMAPALLWRLWRRGVVR</sequence>
<reference evidence="2" key="1">
    <citation type="journal article" date="2019" name="Int. J. Syst. Evol. Microbiol.">
        <title>The Global Catalogue of Microorganisms (GCM) 10K type strain sequencing project: providing services to taxonomists for standard genome sequencing and annotation.</title>
        <authorList>
            <consortium name="The Broad Institute Genomics Platform"/>
            <consortium name="The Broad Institute Genome Sequencing Center for Infectious Disease"/>
            <person name="Wu L."/>
            <person name="Ma J."/>
        </authorList>
    </citation>
    <scope>NUCLEOTIDE SEQUENCE [LARGE SCALE GENOMIC DNA]</scope>
    <source>
        <strain evidence="2">CGMCC 1.19062</strain>
    </source>
</reference>
<dbReference type="EMBL" id="JBHUIP010000013">
    <property type="protein sequence ID" value="MFD2264605.1"/>
    <property type="molecule type" value="Genomic_DNA"/>
</dbReference>
<protein>
    <recommendedName>
        <fullName evidence="3">Phosphatidate cytidylyltransferase</fullName>
    </recommendedName>
</protein>
<proteinExistence type="predicted"/>
<gene>
    <name evidence="1" type="ORF">ACFSM5_17000</name>
</gene>
<evidence type="ECO:0008006" key="3">
    <source>
        <dbReference type="Google" id="ProtNLM"/>
    </source>
</evidence>
<dbReference type="Proteomes" id="UP001597295">
    <property type="component" value="Unassembled WGS sequence"/>
</dbReference>
<keyword evidence="2" id="KW-1185">Reference proteome</keyword>